<dbReference type="InterPro" id="IPR010424">
    <property type="entry name" value="EutQ"/>
</dbReference>
<organism evidence="1 2">
    <name type="scientific">Clostridium thailandense</name>
    <dbReference type="NCBI Taxonomy" id="2794346"/>
    <lineage>
        <taxon>Bacteria</taxon>
        <taxon>Bacillati</taxon>
        <taxon>Bacillota</taxon>
        <taxon>Clostridia</taxon>
        <taxon>Eubacteriales</taxon>
        <taxon>Clostridiaceae</taxon>
        <taxon>Clostridium</taxon>
    </lineage>
</organism>
<dbReference type="PANTHER" id="PTHR36169:SF1">
    <property type="entry name" value="ACETATE KINASE EUTQ"/>
    <property type="match status" value="1"/>
</dbReference>
<dbReference type="Proteomes" id="UP000694308">
    <property type="component" value="Unassembled WGS sequence"/>
</dbReference>
<reference evidence="1" key="1">
    <citation type="submission" date="2020-12" db="EMBL/GenBank/DDBJ databases">
        <title>Clostridium thailandense sp. nov., a novel acetogenic bacterium isolated from peat land soil in Thailand.</title>
        <authorList>
            <person name="Chaikitkaew S."/>
            <person name="Birkeland N.K."/>
        </authorList>
    </citation>
    <scope>NUCLEOTIDE SEQUENCE</scope>
    <source>
        <strain evidence="1">PL3</strain>
    </source>
</reference>
<evidence type="ECO:0000313" key="1">
    <source>
        <dbReference type="EMBL" id="MBV7271321.1"/>
    </source>
</evidence>
<dbReference type="PANTHER" id="PTHR36169">
    <property type="entry name" value="ETHANOLAMINE UTILIZATION PROTEIN EUTQ"/>
    <property type="match status" value="1"/>
</dbReference>
<keyword evidence="2" id="KW-1185">Reference proteome</keyword>
<comment type="caution">
    <text evidence="1">The sequence shown here is derived from an EMBL/GenBank/DDBJ whole genome shotgun (WGS) entry which is preliminary data.</text>
</comment>
<dbReference type="EMBL" id="JAEEGC010000001">
    <property type="protein sequence ID" value="MBV7271321.1"/>
    <property type="molecule type" value="Genomic_DNA"/>
</dbReference>
<evidence type="ECO:0000313" key="2">
    <source>
        <dbReference type="Proteomes" id="UP000694308"/>
    </source>
</evidence>
<dbReference type="Pfam" id="PF06249">
    <property type="entry name" value="EutQ"/>
    <property type="match status" value="1"/>
</dbReference>
<dbReference type="RefSeq" id="WP_218318359.1">
    <property type="nucleotide sequence ID" value="NZ_JAEEGC010000001.1"/>
</dbReference>
<sequence length="240" mass="27155">MKKLITAREVQECKNSGKNKIYYIEKDTIITPAARDAALENDIDFVEGVEQEEAKQVEILEASVKIEEKKEAETVKEKVAVALNEEEKSIDMDLIYKIVKEVLAQSMGTMIQKSFDKECDPSGLKLVRGKTVECDRFETGNPNSKVGLKDIVNTKESPNMGAGFMTIEKSSFDWELCYEEFDYIVEGNLDIAINGRTYHGKAGDVFFIPKNSKITWSTPDFARFFYVTYPANWAEIAANK</sequence>
<dbReference type="AlphaFoldDB" id="A0A949TSZ8"/>
<proteinExistence type="predicted"/>
<gene>
    <name evidence="1" type="ORF">I6U48_00100</name>
</gene>
<protein>
    <submittedName>
        <fullName evidence="1">DUF861 domain-containing protein</fullName>
    </submittedName>
</protein>
<accession>A0A949TSZ8</accession>
<dbReference type="CDD" id="cd02228">
    <property type="entry name" value="cupin_EutQ"/>
    <property type="match status" value="1"/>
</dbReference>
<name>A0A949TSZ8_9CLOT</name>